<name>A0ABT0FLH5_9ACTN</name>
<feature type="compositionally biased region" description="Low complexity" evidence="2">
    <location>
        <begin position="16"/>
        <end position="32"/>
    </location>
</feature>
<evidence type="ECO:0000256" key="1">
    <source>
        <dbReference type="ARBA" id="ARBA00038115"/>
    </source>
</evidence>
<comment type="similarity">
    <text evidence="1">Belongs to the AB hydrolase superfamily. FUS2 hydrolase family.</text>
</comment>
<dbReference type="InterPro" id="IPR000073">
    <property type="entry name" value="AB_hydrolase_1"/>
</dbReference>
<dbReference type="InterPro" id="IPR029058">
    <property type="entry name" value="AB_hydrolase_fold"/>
</dbReference>
<sequence>MREPTPTAAPAPPARPATQGTPTGPAESTPTGRAEVAAFAAANFSRATGAGLDPHEYLRVTAALTGLDGWGEALMGAARGHLARARQAAGAVSAGEHHQVAARWFHFATLGPNPERALAAAEADAAMARALELLDPDARRVEGPEFAGWLRGPAGAPVAIVVPGLDSGKEEFHDLVAALLRRGLAVLAMDGPGQGALAATTTVRADYHRVVARVVDALGARRVGLVGLSLGGYYAAESAAHEPRVAVAATVSGPFRLDWAALPDPVRLLLAERAGGEDAARAFAGRVDLSALAARVACPLLVVDGGQDVIPGVTCGEALARRAPRGRYLRIPHGDHLLGNARPDWLPALADHIAGGLTPEA</sequence>
<dbReference type="PANTHER" id="PTHR22946">
    <property type="entry name" value="DIENELACTONE HYDROLASE DOMAIN-CONTAINING PROTEIN-RELATED"/>
    <property type="match status" value="1"/>
</dbReference>
<dbReference type="EMBL" id="JAKRKC020000001">
    <property type="protein sequence ID" value="MCK2212806.1"/>
    <property type="molecule type" value="Genomic_DNA"/>
</dbReference>
<evidence type="ECO:0000259" key="3">
    <source>
        <dbReference type="Pfam" id="PF00561"/>
    </source>
</evidence>
<keyword evidence="4" id="KW-0378">Hydrolase</keyword>
<dbReference type="PANTHER" id="PTHR22946:SF12">
    <property type="entry name" value="CONIDIAL PIGMENT BIOSYNTHESIS PROTEIN AYG1 (AFU_ORTHOLOGUE AFUA_2G17550)"/>
    <property type="match status" value="1"/>
</dbReference>
<proteinExistence type="inferred from homology"/>
<gene>
    <name evidence="4" type="ORF">MF672_003190</name>
</gene>
<comment type="caution">
    <text evidence="4">The sequence shown here is derived from an EMBL/GenBank/DDBJ whole genome shotgun (WGS) entry which is preliminary data.</text>
</comment>
<dbReference type="InterPro" id="IPR050261">
    <property type="entry name" value="FrsA_esterase"/>
</dbReference>
<dbReference type="Gene3D" id="3.40.50.1820">
    <property type="entry name" value="alpha/beta hydrolase"/>
    <property type="match status" value="1"/>
</dbReference>
<organism evidence="4 5">
    <name type="scientific">Actinomadura luzonensis</name>
    <dbReference type="NCBI Taxonomy" id="2805427"/>
    <lineage>
        <taxon>Bacteria</taxon>
        <taxon>Bacillati</taxon>
        <taxon>Actinomycetota</taxon>
        <taxon>Actinomycetes</taxon>
        <taxon>Streptosporangiales</taxon>
        <taxon>Thermomonosporaceae</taxon>
        <taxon>Actinomadura</taxon>
    </lineage>
</organism>
<dbReference type="SUPFAM" id="SSF53474">
    <property type="entry name" value="alpha/beta-Hydrolases"/>
    <property type="match status" value="1"/>
</dbReference>
<feature type="domain" description="AB hydrolase-1" evidence="3">
    <location>
        <begin position="160"/>
        <end position="266"/>
    </location>
</feature>
<accession>A0ABT0FLH5</accession>
<keyword evidence="5" id="KW-1185">Reference proteome</keyword>
<evidence type="ECO:0000313" key="5">
    <source>
        <dbReference type="Proteomes" id="UP001317259"/>
    </source>
</evidence>
<dbReference type="Proteomes" id="UP001317259">
    <property type="component" value="Unassembled WGS sequence"/>
</dbReference>
<evidence type="ECO:0000256" key="2">
    <source>
        <dbReference type="SAM" id="MobiDB-lite"/>
    </source>
</evidence>
<feature type="region of interest" description="Disordered" evidence="2">
    <location>
        <begin position="1"/>
        <end position="32"/>
    </location>
</feature>
<dbReference type="RefSeq" id="WP_242373485.1">
    <property type="nucleotide sequence ID" value="NZ_JAKRKC020000001.1"/>
</dbReference>
<dbReference type="GO" id="GO:0016787">
    <property type="term" value="F:hydrolase activity"/>
    <property type="evidence" value="ECO:0007669"/>
    <property type="project" value="UniProtKB-KW"/>
</dbReference>
<evidence type="ECO:0000313" key="4">
    <source>
        <dbReference type="EMBL" id="MCK2212806.1"/>
    </source>
</evidence>
<reference evidence="4 5" key="1">
    <citation type="submission" date="2022-04" db="EMBL/GenBank/DDBJ databases">
        <title>Genome draft of Actinomadura sp. ATCC 31491.</title>
        <authorList>
            <person name="Shi X."/>
            <person name="Du Y."/>
        </authorList>
    </citation>
    <scope>NUCLEOTIDE SEQUENCE [LARGE SCALE GENOMIC DNA]</scope>
    <source>
        <strain evidence="4 5">ATCC 31491</strain>
    </source>
</reference>
<dbReference type="Pfam" id="PF00561">
    <property type="entry name" value="Abhydrolase_1"/>
    <property type="match status" value="1"/>
</dbReference>
<protein>
    <submittedName>
        <fullName evidence="4">Alpha/beta hydrolase</fullName>
    </submittedName>
</protein>